<proteinExistence type="predicted"/>
<reference evidence="2 3" key="1">
    <citation type="submission" date="2021-06" db="EMBL/GenBank/DDBJ databases">
        <authorList>
            <person name="Kallberg Y."/>
            <person name="Tangrot J."/>
            <person name="Rosling A."/>
        </authorList>
    </citation>
    <scope>NUCLEOTIDE SEQUENCE [LARGE SCALE GENOMIC DNA]</scope>
    <source>
        <strain evidence="2 3">120-4 pot B 10/14</strain>
    </source>
</reference>
<organism evidence="2 3">
    <name type="scientific">Gigaspora margarita</name>
    <dbReference type="NCBI Taxonomy" id="4874"/>
    <lineage>
        <taxon>Eukaryota</taxon>
        <taxon>Fungi</taxon>
        <taxon>Fungi incertae sedis</taxon>
        <taxon>Mucoromycota</taxon>
        <taxon>Glomeromycotina</taxon>
        <taxon>Glomeromycetes</taxon>
        <taxon>Diversisporales</taxon>
        <taxon>Gigasporaceae</taxon>
        <taxon>Gigaspora</taxon>
    </lineage>
</organism>
<dbReference type="CDD" id="cd00067">
    <property type="entry name" value="GAL4"/>
    <property type="match status" value="1"/>
</dbReference>
<comment type="caution">
    <text evidence="2">The sequence shown here is derived from an EMBL/GenBank/DDBJ whole genome shotgun (WGS) entry which is preliminary data.</text>
</comment>
<dbReference type="SUPFAM" id="SSF57701">
    <property type="entry name" value="Zn2/Cys6 DNA-binding domain"/>
    <property type="match status" value="1"/>
</dbReference>
<gene>
    <name evidence="2" type="ORF">GMARGA_LOCUS33992</name>
</gene>
<accession>A0ABN7WS32</accession>
<dbReference type="EMBL" id="CAJVQB010058138">
    <property type="protein sequence ID" value="CAG8838461.1"/>
    <property type="molecule type" value="Genomic_DNA"/>
</dbReference>
<dbReference type="Pfam" id="PF00172">
    <property type="entry name" value="Zn_clus"/>
    <property type="match status" value="1"/>
</dbReference>
<evidence type="ECO:0000259" key="1">
    <source>
        <dbReference type="SMART" id="SM00066"/>
    </source>
</evidence>
<dbReference type="InterPro" id="IPR036864">
    <property type="entry name" value="Zn2-C6_fun-type_DNA-bd_sf"/>
</dbReference>
<name>A0ABN7WS32_GIGMA</name>
<sequence>FGLDQQLLIRIIKFYITPLSAYKIIMPLQRQKRGPYVTKACANCQKKHIKCSGKATCNYCKLHNIACIFVESDKKRGPKTNRKPLEQSYIFNYAGFNFDEAPIRFSAIPNLVQSRTLNPFGYQFNVSQQRLDNNHAIIFNSSSDEELQNIFISQEN</sequence>
<dbReference type="SMART" id="SM00066">
    <property type="entry name" value="GAL4"/>
    <property type="match status" value="1"/>
</dbReference>
<evidence type="ECO:0000313" key="3">
    <source>
        <dbReference type="Proteomes" id="UP000789901"/>
    </source>
</evidence>
<protein>
    <submittedName>
        <fullName evidence="2">27988_t:CDS:1</fullName>
    </submittedName>
</protein>
<evidence type="ECO:0000313" key="2">
    <source>
        <dbReference type="EMBL" id="CAG8838461.1"/>
    </source>
</evidence>
<feature type="domain" description="Zn(2)-C6 fungal-type" evidence="1">
    <location>
        <begin position="35"/>
        <end position="78"/>
    </location>
</feature>
<dbReference type="Proteomes" id="UP000789901">
    <property type="component" value="Unassembled WGS sequence"/>
</dbReference>
<dbReference type="InterPro" id="IPR001138">
    <property type="entry name" value="Zn2Cys6_DnaBD"/>
</dbReference>
<feature type="non-terminal residue" evidence="2">
    <location>
        <position position="1"/>
    </location>
</feature>
<keyword evidence="3" id="KW-1185">Reference proteome</keyword>
<dbReference type="Gene3D" id="4.10.240.10">
    <property type="entry name" value="Zn(2)-C6 fungal-type DNA-binding domain"/>
    <property type="match status" value="1"/>
</dbReference>
<feature type="non-terminal residue" evidence="2">
    <location>
        <position position="156"/>
    </location>
</feature>